<sequence>MLSIPTALLMDLKGRNPLFPNVLKERGCYPSNLNYVLMRTGRGLVKSMKGKCANIVLTFYFPFSKQNGRVYRSWVESLQGKNNL</sequence>
<evidence type="ECO:0000313" key="2">
    <source>
        <dbReference type="Proteomes" id="UP001054945"/>
    </source>
</evidence>
<gene>
    <name evidence="1" type="ORF">CEXT_405181</name>
</gene>
<name>A0AAV4NK64_CAEEX</name>
<accession>A0AAV4NK64</accession>
<dbReference type="Proteomes" id="UP001054945">
    <property type="component" value="Unassembled WGS sequence"/>
</dbReference>
<dbReference type="EMBL" id="BPLR01021033">
    <property type="protein sequence ID" value="GIX85202.1"/>
    <property type="molecule type" value="Genomic_DNA"/>
</dbReference>
<comment type="caution">
    <text evidence="1">The sequence shown here is derived from an EMBL/GenBank/DDBJ whole genome shotgun (WGS) entry which is preliminary data.</text>
</comment>
<protein>
    <submittedName>
        <fullName evidence="1">Uncharacterized protein</fullName>
    </submittedName>
</protein>
<organism evidence="1 2">
    <name type="scientific">Caerostris extrusa</name>
    <name type="common">Bark spider</name>
    <name type="synonym">Caerostris bankana</name>
    <dbReference type="NCBI Taxonomy" id="172846"/>
    <lineage>
        <taxon>Eukaryota</taxon>
        <taxon>Metazoa</taxon>
        <taxon>Ecdysozoa</taxon>
        <taxon>Arthropoda</taxon>
        <taxon>Chelicerata</taxon>
        <taxon>Arachnida</taxon>
        <taxon>Araneae</taxon>
        <taxon>Araneomorphae</taxon>
        <taxon>Entelegynae</taxon>
        <taxon>Araneoidea</taxon>
        <taxon>Araneidae</taxon>
        <taxon>Caerostris</taxon>
    </lineage>
</organism>
<reference evidence="1 2" key="1">
    <citation type="submission" date="2021-06" db="EMBL/GenBank/DDBJ databases">
        <title>Caerostris extrusa draft genome.</title>
        <authorList>
            <person name="Kono N."/>
            <person name="Arakawa K."/>
        </authorList>
    </citation>
    <scope>NUCLEOTIDE SEQUENCE [LARGE SCALE GENOMIC DNA]</scope>
</reference>
<dbReference type="AlphaFoldDB" id="A0AAV4NK64"/>
<keyword evidence="2" id="KW-1185">Reference proteome</keyword>
<evidence type="ECO:0000313" key="1">
    <source>
        <dbReference type="EMBL" id="GIX85202.1"/>
    </source>
</evidence>
<proteinExistence type="predicted"/>